<comment type="caution">
    <text evidence="1">The sequence shown here is derived from an EMBL/GenBank/DDBJ whole genome shotgun (WGS) entry which is preliminary data.</text>
</comment>
<dbReference type="Proteomes" id="UP001055811">
    <property type="component" value="Linkage Group LG03"/>
</dbReference>
<proteinExistence type="predicted"/>
<gene>
    <name evidence="1" type="ORF">L2E82_17395</name>
</gene>
<evidence type="ECO:0000313" key="2">
    <source>
        <dbReference type="Proteomes" id="UP001055811"/>
    </source>
</evidence>
<accession>A0ACB9F925</accession>
<reference evidence="1 2" key="2">
    <citation type="journal article" date="2022" name="Mol. Ecol. Resour.">
        <title>The genomes of chicory, endive, great burdock and yacon provide insights into Asteraceae paleo-polyploidization history and plant inulin production.</title>
        <authorList>
            <person name="Fan W."/>
            <person name="Wang S."/>
            <person name="Wang H."/>
            <person name="Wang A."/>
            <person name="Jiang F."/>
            <person name="Liu H."/>
            <person name="Zhao H."/>
            <person name="Xu D."/>
            <person name="Zhang Y."/>
        </authorList>
    </citation>
    <scope>NUCLEOTIDE SEQUENCE [LARGE SCALE GENOMIC DNA]</scope>
    <source>
        <strain evidence="2">cv. Punajuju</strain>
        <tissue evidence="1">Leaves</tissue>
    </source>
</reference>
<sequence length="327" mass="36998">MEPINDSVTMYVGQKEIKIRVTESEGKIFHPYVRSTELREVVDQEQEQGSEKVIESSESEMESSEELSDEEDVESCGESFVKDSSPEEHVKKSMIWSNDVFEAMRGEEECRMRNILENNNREIEKENIKTSEPTVDTISRIEIKSPNKDILNRIEIKSPNKENQDVGAQLNTSFEVDPKKADNIPESLIGVSDRLKELLSTSTPIKGKIKNAGTDNSRDEQENRETLDTTDGQAKADNQVQSSRKKEECKLFWEKRLTRSQTRKTRSEDKGEESISSGETSSNYLQGMEDSDQRILEVGTKCGIFKGNGRGRGRKSSAKKGEVTGKQ</sequence>
<name>A0ACB9F925_CICIN</name>
<organism evidence="1 2">
    <name type="scientific">Cichorium intybus</name>
    <name type="common">Chicory</name>
    <dbReference type="NCBI Taxonomy" id="13427"/>
    <lineage>
        <taxon>Eukaryota</taxon>
        <taxon>Viridiplantae</taxon>
        <taxon>Streptophyta</taxon>
        <taxon>Embryophyta</taxon>
        <taxon>Tracheophyta</taxon>
        <taxon>Spermatophyta</taxon>
        <taxon>Magnoliopsida</taxon>
        <taxon>eudicotyledons</taxon>
        <taxon>Gunneridae</taxon>
        <taxon>Pentapetalae</taxon>
        <taxon>asterids</taxon>
        <taxon>campanulids</taxon>
        <taxon>Asterales</taxon>
        <taxon>Asteraceae</taxon>
        <taxon>Cichorioideae</taxon>
        <taxon>Cichorieae</taxon>
        <taxon>Cichoriinae</taxon>
        <taxon>Cichorium</taxon>
    </lineage>
</organism>
<evidence type="ECO:0000313" key="1">
    <source>
        <dbReference type="EMBL" id="KAI3767300.1"/>
    </source>
</evidence>
<dbReference type="EMBL" id="CM042011">
    <property type="protein sequence ID" value="KAI3767300.1"/>
    <property type="molecule type" value="Genomic_DNA"/>
</dbReference>
<protein>
    <submittedName>
        <fullName evidence="1">Uncharacterized protein</fullName>
    </submittedName>
</protein>
<reference evidence="2" key="1">
    <citation type="journal article" date="2022" name="Mol. Ecol. Resour.">
        <title>The genomes of chicory, endive, great burdock and yacon provide insights into Asteraceae palaeo-polyploidization history and plant inulin production.</title>
        <authorList>
            <person name="Fan W."/>
            <person name="Wang S."/>
            <person name="Wang H."/>
            <person name="Wang A."/>
            <person name="Jiang F."/>
            <person name="Liu H."/>
            <person name="Zhao H."/>
            <person name="Xu D."/>
            <person name="Zhang Y."/>
        </authorList>
    </citation>
    <scope>NUCLEOTIDE SEQUENCE [LARGE SCALE GENOMIC DNA]</scope>
    <source>
        <strain evidence="2">cv. Punajuju</strain>
    </source>
</reference>
<keyword evidence="2" id="KW-1185">Reference proteome</keyword>